<keyword evidence="3 4" id="KW-0539">Nucleus</keyword>
<organism evidence="6 7">
    <name type="scientific">Cicer arietinum</name>
    <name type="common">Chickpea</name>
    <name type="synonym">Garbanzo</name>
    <dbReference type="NCBI Taxonomy" id="3827"/>
    <lineage>
        <taxon>Eukaryota</taxon>
        <taxon>Viridiplantae</taxon>
        <taxon>Streptophyta</taxon>
        <taxon>Embryophyta</taxon>
        <taxon>Tracheophyta</taxon>
        <taxon>Spermatophyta</taxon>
        <taxon>Magnoliopsida</taxon>
        <taxon>eudicotyledons</taxon>
        <taxon>Gunneridae</taxon>
        <taxon>Pentapetalae</taxon>
        <taxon>rosids</taxon>
        <taxon>fabids</taxon>
        <taxon>Fabales</taxon>
        <taxon>Fabaceae</taxon>
        <taxon>Papilionoideae</taxon>
        <taxon>50 kb inversion clade</taxon>
        <taxon>NPAAA clade</taxon>
        <taxon>Hologalegina</taxon>
        <taxon>IRL clade</taxon>
        <taxon>Cicereae</taxon>
        <taxon>Cicer</taxon>
    </lineage>
</organism>
<dbReference type="PANTHER" id="PTHR12346:SF0">
    <property type="entry name" value="SIN3A, ISOFORM G"/>
    <property type="match status" value="1"/>
</dbReference>
<dbReference type="InterPro" id="IPR036600">
    <property type="entry name" value="PAH_sf"/>
</dbReference>
<dbReference type="eggNOG" id="KOG4204">
    <property type="taxonomic scope" value="Eukaryota"/>
</dbReference>
<accession>A0A1S2XIK6</accession>
<dbReference type="Gene3D" id="1.20.1160.11">
    <property type="entry name" value="Paired amphipathic helix"/>
    <property type="match status" value="2"/>
</dbReference>
<feature type="compositionally biased region" description="Basic and acidic residues" evidence="5">
    <location>
        <begin position="41"/>
        <end position="55"/>
    </location>
</feature>
<dbReference type="GeneID" id="101494012"/>
<keyword evidence="6" id="KW-1185">Reference proteome</keyword>
<dbReference type="KEGG" id="cam:101494012"/>
<sequence length="232" mass="26970">MKRSRDEELKIEPTVDSHSNRDLTADDPDPELDRGLMSADTEQRRDEKEEESHRDMYSEALAFLEKVEEKLGNPEDYQKLLECLHTYRIETITRQELQASVGDLLAEHADLLEGFNDFLTQCDDNEGFLDGVLNKSLYEHHVLVYHKKVKKTLSDPEDFEKFLKCLYTYNRELITREELHALVEDLLGKHVDLMEGFNEFLTQCEEIENDARELSEKPTDIVDDVEGSSNLS</sequence>
<evidence type="ECO:0000256" key="4">
    <source>
        <dbReference type="PROSITE-ProRule" id="PRU00810"/>
    </source>
</evidence>
<proteinExistence type="predicted"/>
<dbReference type="AlphaFoldDB" id="A0A1S2XIK6"/>
<dbReference type="PROSITE" id="PS51477">
    <property type="entry name" value="PAH"/>
    <property type="match status" value="2"/>
</dbReference>
<evidence type="ECO:0000313" key="7">
    <source>
        <dbReference type="RefSeq" id="XP_004489894.1"/>
    </source>
</evidence>
<dbReference type="FunFam" id="1.20.1160.11:FF:000002">
    <property type="entry name" value="Paired amphipathic helix protein SIN3"/>
    <property type="match status" value="1"/>
</dbReference>
<keyword evidence="2" id="KW-0678">Repressor</keyword>
<dbReference type="RefSeq" id="XP_004489894.1">
    <property type="nucleotide sequence ID" value="XM_004489837.3"/>
</dbReference>
<dbReference type="PANTHER" id="PTHR12346">
    <property type="entry name" value="SIN3B-RELATED"/>
    <property type="match status" value="1"/>
</dbReference>
<dbReference type="GO" id="GO:0000785">
    <property type="term" value="C:chromatin"/>
    <property type="evidence" value="ECO:0007669"/>
    <property type="project" value="TreeGrafter"/>
</dbReference>
<reference evidence="7" key="2">
    <citation type="submission" date="2025-08" db="UniProtKB">
        <authorList>
            <consortium name="RefSeq"/>
        </authorList>
    </citation>
    <scope>IDENTIFICATION</scope>
    <source>
        <tissue evidence="7">Etiolated seedlings</tissue>
    </source>
</reference>
<dbReference type="InterPro" id="IPR003822">
    <property type="entry name" value="PAH"/>
</dbReference>
<dbReference type="Pfam" id="PF02671">
    <property type="entry name" value="PAH"/>
    <property type="match status" value="2"/>
</dbReference>
<feature type="compositionally biased region" description="Basic and acidic residues" evidence="5">
    <location>
        <begin position="1"/>
        <end position="24"/>
    </location>
</feature>
<reference evidence="6" key="1">
    <citation type="journal article" date="2013" name="Nat. Biotechnol.">
        <title>Draft genome sequence of chickpea (Cicer arietinum) provides a resource for trait improvement.</title>
        <authorList>
            <person name="Varshney R.K."/>
            <person name="Song C."/>
            <person name="Saxena R.K."/>
            <person name="Azam S."/>
            <person name="Yu S."/>
            <person name="Sharpe A.G."/>
            <person name="Cannon S."/>
            <person name="Baek J."/>
            <person name="Rosen B.D."/>
            <person name="Tar'an B."/>
            <person name="Millan T."/>
            <person name="Zhang X."/>
            <person name="Ramsay L.D."/>
            <person name="Iwata A."/>
            <person name="Wang Y."/>
            <person name="Nelson W."/>
            <person name="Farmer A.D."/>
            <person name="Gaur P.M."/>
            <person name="Soderlund C."/>
            <person name="Penmetsa R.V."/>
            <person name="Xu C."/>
            <person name="Bharti A.K."/>
            <person name="He W."/>
            <person name="Winter P."/>
            <person name="Zhao S."/>
            <person name="Hane J.K."/>
            <person name="Carrasquilla-Garcia N."/>
            <person name="Condie J.A."/>
            <person name="Upadhyaya H.D."/>
            <person name="Luo M.C."/>
            <person name="Thudi M."/>
            <person name="Gowda C.L."/>
            <person name="Singh N.P."/>
            <person name="Lichtenzveig J."/>
            <person name="Gali K.K."/>
            <person name="Rubio J."/>
            <person name="Nadarajan N."/>
            <person name="Dolezel J."/>
            <person name="Bansal K.C."/>
            <person name="Xu X."/>
            <person name="Edwards D."/>
            <person name="Zhang G."/>
            <person name="Kahl G."/>
            <person name="Gil J."/>
            <person name="Singh K.B."/>
            <person name="Datta S.K."/>
            <person name="Jackson S.A."/>
            <person name="Wang J."/>
            <person name="Cook D.R."/>
        </authorList>
    </citation>
    <scope>NUCLEOTIDE SEQUENCE [LARGE SCALE GENOMIC DNA]</scope>
    <source>
        <strain evidence="6">cv. CDC Frontier</strain>
    </source>
</reference>
<dbReference type="STRING" id="3827.A0A1S2XIK6"/>
<dbReference type="GO" id="GO:0000122">
    <property type="term" value="P:negative regulation of transcription by RNA polymerase II"/>
    <property type="evidence" value="ECO:0007669"/>
    <property type="project" value="TreeGrafter"/>
</dbReference>
<evidence type="ECO:0000256" key="2">
    <source>
        <dbReference type="ARBA" id="ARBA00022491"/>
    </source>
</evidence>
<dbReference type="GO" id="GO:0000118">
    <property type="term" value="C:histone deacetylase complex"/>
    <property type="evidence" value="ECO:0007669"/>
    <property type="project" value="TreeGrafter"/>
</dbReference>
<dbReference type="PaxDb" id="3827-XP_004489893.1"/>
<dbReference type="OrthoDB" id="1713498at2759"/>
<comment type="subcellular location">
    <subcellularLocation>
        <location evidence="1 4">Nucleus</location>
    </subcellularLocation>
</comment>
<dbReference type="Proteomes" id="UP000087171">
    <property type="component" value="Chromosome Ca2"/>
</dbReference>
<protein>
    <submittedName>
        <fullName evidence="7">Paired amphipathic helix protein Sin3-like 4</fullName>
    </submittedName>
</protein>
<evidence type="ECO:0000313" key="6">
    <source>
        <dbReference type="Proteomes" id="UP000087171"/>
    </source>
</evidence>
<feature type="region of interest" description="Disordered" evidence="5">
    <location>
        <begin position="212"/>
        <end position="232"/>
    </location>
</feature>
<gene>
    <name evidence="7" type="primary">LOC101494012</name>
</gene>
<name>A0A1S2XIK6_CICAR</name>
<dbReference type="SUPFAM" id="SSF47762">
    <property type="entry name" value="PAH2 domain"/>
    <property type="match status" value="2"/>
</dbReference>
<evidence type="ECO:0000256" key="1">
    <source>
        <dbReference type="ARBA" id="ARBA00004123"/>
    </source>
</evidence>
<evidence type="ECO:0000256" key="3">
    <source>
        <dbReference type="ARBA" id="ARBA00023242"/>
    </source>
</evidence>
<dbReference type="GO" id="GO:0003714">
    <property type="term" value="F:transcription corepressor activity"/>
    <property type="evidence" value="ECO:0007669"/>
    <property type="project" value="InterPro"/>
</dbReference>
<dbReference type="InterPro" id="IPR039774">
    <property type="entry name" value="Sin3-like"/>
</dbReference>
<feature type="region of interest" description="Disordered" evidence="5">
    <location>
        <begin position="1"/>
        <end position="55"/>
    </location>
</feature>
<evidence type="ECO:0000256" key="5">
    <source>
        <dbReference type="SAM" id="MobiDB-lite"/>
    </source>
</evidence>